<dbReference type="Proteomes" id="UP000316331">
    <property type="component" value="Unassembled WGS sequence"/>
</dbReference>
<name>A0A543FDL0_9NOCA</name>
<evidence type="ECO:0008006" key="3">
    <source>
        <dbReference type="Google" id="ProtNLM"/>
    </source>
</evidence>
<gene>
    <name evidence="1" type="ORF">FB390_3630</name>
</gene>
<dbReference type="RefSeq" id="WP_246124078.1">
    <property type="nucleotide sequence ID" value="NZ_VFPG01000001.1"/>
</dbReference>
<sequence length="189" mass="20784">MRVWTLQAPEVVAALRDRGRYRASWERVIVNWRPAYRAMVAQMERNGIACGGAPPVWCWPGRALRPSRVRTTADLLLGDDQWAHGVCLLRLTVPPSATLTTSYARWNDYLGETMALLAAAGRSDGPASGPDEAAMDWRGVPVDAWDATQIVLPELRREWLIDVRRYPPGAETVARIESAGVGSHGPGLA</sequence>
<accession>A0A543FDL0</accession>
<dbReference type="AlphaFoldDB" id="A0A543FDL0"/>
<reference evidence="1 2" key="1">
    <citation type="submission" date="2019-06" db="EMBL/GenBank/DDBJ databases">
        <title>Sequencing the genomes of 1000 actinobacteria strains.</title>
        <authorList>
            <person name="Klenk H.-P."/>
        </authorList>
    </citation>
    <scope>NUCLEOTIDE SEQUENCE [LARGE SCALE GENOMIC DNA]</scope>
    <source>
        <strain evidence="1 2">DSM 103495</strain>
    </source>
</reference>
<dbReference type="EMBL" id="VFPG01000001">
    <property type="protein sequence ID" value="TQM31960.1"/>
    <property type="molecule type" value="Genomic_DNA"/>
</dbReference>
<organism evidence="1 2">
    <name type="scientific">Nocardia bhagyanarayanae</name>
    <dbReference type="NCBI Taxonomy" id="1215925"/>
    <lineage>
        <taxon>Bacteria</taxon>
        <taxon>Bacillati</taxon>
        <taxon>Actinomycetota</taxon>
        <taxon>Actinomycetes</taxon>
        <taxon>Mycobacteriales</taxon>
        <taxon>Nocardiaceae</taxon>
        <taxon>Nocardia</taxon>
    </lineage>
</organism>
<evidence type="ECO:0000313" key="1">
    <source>
        <dbReference type="EMBL" id="TQM31960.1"/>
    </source>
</evidence>
<comment type="caution">
    <text evidence="1">The sequence shown here is derived from an EMBL/GenBank/DDBJ whole genome shotgun (WGS) entry which is preliminary data.</text>
</comment>
<proteinExistence type="predicted"/>
<evidence type="ECO:0000313" key="2">
    <source>
        <dbReference type="Proteomes" id="UP000316331"/>
    </source>
</evidence>
<protein>
    <recommendedName>
        <fullName evidence="3">DUF3841 domain-containing protein</fullName>
    </recommendedName>
</protein>
<keyword evidence="2" id="KW-1185">Reference proteome</keyword>